<gene>
    <name evidence="2" type="ORF">C7A17_26230</name>
</gene>
<feature type="region of interest" description="Disordered" evidence="1">
    <location>
        <begin position="1"/>
        <end position="51"/>
    </location>
</feature>
<dbReference type="OrthoDB" id="7015556at2"/>
<sequence length="51" mass="5706">MSKQPSSTNQQRQQQNHRSDALNNNRGTSGTNPTNAHVHGNRGKQLNPNQR</sequence>
<evidence type="ECO:0008006" key="4">
    <source>
        <dbReference type="Google" id="ProtNLM"/>
    </source>
</evidence>
<evidence type="ECO:0000313" key="2">
    <source>
        <dbReference type="EMBL" id="AVO56091.1"/>
    </source>
</evidence>
<organism evidence="2 3">
    <name type="scientific">Ectopseudomonas mendocina</name>
    <name type="common">Pseudomonas mendocina</name>
    <dbReference type="NCBI Taxonomy" id="300"/>
    <lineage>
        <taxon>Bacteria</taxon>
        <taxon>Pseudomonadati</taxon>
        <taxon>Pseudomonadota</taxon>
        <taxon>Gammaproteobacteria</taxon>
        <taxon>Pseudomonadales</taxon>
        <taxon>Pseudomonadaceae</taxon>
        <taxon>Ectopseudomonas</taxon>
    </lineage>
</organism>
<dbReference type="EMBL" id="CP027657">
    <property type="protein sequence ID" value="AVO56091.1"/>
    <property type="molecule type" value="Genomic_DNA"/>
</dbReference>
<feature type="compositionally biased region" description="Polar residues" evidence="1">
    <location>
        <begin position="21"/>
        <end position="35"/>
    </location>
</feature>
<reference evidence="2 3" key="1">
    <citation type="submission" date="2018-03" db="EMBL/GenBank/DDBJ databases">
        <title>Complete genome sequence and methylome analysis of Pseudomonas mendocina NEB 698.</title>
        <authorList>
            <person name="Morgan R.D."/>
        </authorList>
    </citation>
    <scope>NUCLEOTIDE SEQUENCE [LARGE SCALE GENOMIC DNA]</scope>
    <source>
        <strain evidence="2 3">NEB698</strain>
    </source>
</reference>
<accession>A0A2R3QWB2</accession>
<name>A0A2R3QWB2_ECTME</name>
<evidence type="ECO:0000256" key="1">
    <source>
        <dbReference type="SAM" id="MobiDB-lite"/>
    </source>
</evidence>
<evidence type="ECO:0000313" key="3">
    <source>
        <dbReference type="Proteomes" id="UP000238327"/>
    </source>
</evidence>
<protein>
    <recommendedName>
        <fullName evidence="4">Alpha-amylase</fullName>
    </recommendedName>
</protein>
<dbReference type="AlphaFoldDB" id="A0A2R3QWB2"/>
<dbReference type="RefSeq" id="WP_106742436.1">
    <property type="nucleotide sequence ID" value="NZ_CP027657.1"/>
</dbReference>
<dbReference type="Proteomes" id="UP000238327">
    <property type="component" value="Chromosome"/>
</dbReference>
<proteinExistence type="predicted"/>